<organism evidence="2 3">
    <name type="scientific">Nocardia amamiensis</name>
    <dbReference type="NCBI Taxonomy" id="404578"/>
    <lineage>
        <taxon>Bacteria</taxon>
        <taxon>Bacillati</taxon>
        <taxon>Actinomycetota</taxon>
        <taxon>Actinomycetes</taxon>
        <taxon>Mycobacteriales</taxon>
        <taxon>Nocardiaceae</taxon>
        <taxon>Nocardia</taxon>
    </lineage>
</organism>
<evidence type="ECO:0000313" key="3">
    <source>
        <dbReference type="Proteomes" id="UP000702209"/>
    </source>
</evidence>
<comment type="caution">
    <text evidence="2">The sequence shown here is derived from an EMBL/GenBank/DDBJ whole genome shotgun (WGS) entry which is preliminary data.</text>
</comment>
<accession>A0ABS0CTR8</accession>
<keyword evidence="3" id="KW-1185">Reference proteome</keyword>
<proteinExistence type="predicted"/>
<evidence type="ECO:0000313" key="2">
    <source>
        <dbReference type="EMBL" id="MBF6298244.1"/>
    </source>
</evidence>
<dbReference type="Proteomes" id="UP000702209">
    <property type="component" value="Unassembled WGS sequence"/>
</dbReference>
<dbReference type="RefSeq" id="WP_195129553.1">
    <property type="nucleotide sequence ID" value="NZ_JADLQX010000007.1"/>
</dbReference>
<protein>
    <recommendedName>
        <fullName evidence="4">Terminase</fullName>
    </recommendedName>
</protein>
<sequence>MTSALDGDGWRELPTRDKEHLRDRLREACARAGIPLAKSSSPGDLAEKHEPHLTARRDYLDAMDDELVRLRDNPTGKLIITTPSQVGKSTKVSRWFPFWWLSQRPRDRIILASYASRLAAGHAAACRDLIYAYGHHYGLRLRDDEATRSDMSLTTGGSLRARGVRSGLVGNPMDCGVIDDPFRDRAQADSVVIRDGVWDWYSSAWVSRRAPECREVVCMHRWHPDDLVGRLLKREGRVEEGGEWRVLHLPAIALAPDTERGIYPDPLGREPGQPLQHPRIPIDDVAAQLAHWDRVRAGMTARDWASLGLGVPISAEGALLDEAAIERRTGTPGAPVRVGVGVDPSGGGRDTAGIVAGLVDTTGRFWWTRSRTGRMSSAKWPREACLLAYEVGADRIVFESNYGGDMAEQLIRQAWAALQAEGKIPATALCPYIKSVHSRRSKFLRAEPIAQAILTDRAWFSDHPSLRDMRAEWTQWEPGSTWSPGALDAGVHLAWELIPPIPSGQTSTSVAKRRRDQVGASGGVAARRR</sequence>
<name>A0ABS0CTR8_9NOCA</name>
<reference evidence="2 3" key="1">
    <citation type="submission" date="2020-10" db="EMBL/GenBank/DDBJ databases">
        <title>Identification of Nocardia species via Next-generation sequencing and recognition of intraspecies genetic diversity.</title>
        <authorList>
            <person name="Li P."/>
            <person name="Li P."/>
            <person name="Lu B."/>
        </authorList>
    </citation>
    <scope>NUCLEOTIDE SEQUENCE [LARGE SCALE GENOMIC DNA]</scope>
    <source>
        <strain evidence="2 3">BJ06-0157</strain>
    </source>
</reference>
<feature type="region of interest" description="Disordered" evidence="1">
    <location>
        <begin position="504"/>
        <end position="529"/>
    </location>
</feature>
<evidence type="ECO:0000256" key="1">
    <source>
        <dbReference type="SAM" id="MobiDB-lite"/>
    </source>
</evidence>
<evidence type="ECO:0008006" key="4">
    <source>
        <dbReference type="Google" id="ProtNLM"/>
    </source>
</evidence>
<gene>
    <name evidence="2" type="ORF">IU459_11900</name>
</gene>
<dbReference type="EMBL" id="JADLQX010000007">
    <property type="protein sequence ID" value="MBF6298244.1"/>
    <property type="molecule type" value="Genomic_DNA"/>
</dbReference>